<keyword evidence="2" id="KW-1185">Reference proteome</keyword>
<organism evidence="1 2">
    <name type="scientific">Actinokineospora diospyrosa</name>
    <dbReference type="NCBI Taxonomy" id="103728"/>
    <lineage>
        <taxon>Bacteria</taxon>
        <taxon>Bacillati</taxon>
        <taxon>Actinomycetota</taxon>
        <taxon>Actinomycetes</taxon>
        <taxon>Pseudonocardiales</taxon>
        <taxon>Pseudonocardiaceae</taxon>
        <taxon>Actinokineospora</taxon>
    </lineage>
</organism>
<evidence type="ECO:0000313" key="2">
    <source>
        <dbReference type="Proteomes" id="UP001205185"/>
    </source>
</evidence>
<sequence>MTTAQRLDLVAPSGARVAITLPGPEPVSSLAAAVRFAGGSHGTGFQIGPRGYHAFAATHVAPAEITDRFLVHGREVVVAEARDGQSSMAALIGEHHELMTVFAGPAPRRDRVFGLFSSLRVTDTVAGMVVAPRRMTLLDTMSEHIVLAVRGYGQVSIPGPAQARNHLPTHAGAKTRHGEVWKVPLEGSGHMFVLGFAAGVAEVQLADGATPEQLDWLDGIDVAWGGR</sequence>
<dbReference type="RefSeq" id="WP_253891740.1">
    <property type="nucleotide sequence ID" value="NZ_BAAAVB010000032.1"/>
</dbReference>
<dbReference type="EMBL" id="JAMTCO010000025">
    <property type="protein sequence ID" value="MCP2274410.1"/>
    <property type="molecule type" value="Genomic_DNA"/>
</dbReference>
<gene>
    <name evidence="1" type="ORF">LV75_006945</name>
</gene>
<dbReference type="Proteomes" id="UP001205185">
    <property type="component" value="Unassembled WGS sequence"/>
</dbReference>
<name>A0ABT1IP24_9PSEU</name>
<comment type="caution">
    <text evidence="1">The sequence shown here is derived from an EMBL/GenBank/DDBJ whole genome shotgun (WGS) entry which is preliminary data.</text>
</comment>
<reference evidence="1 2" key="1">
    <citation type="submission" date="2022-06" db="EMBL/GenBank/DDBJ databases">
        <title>Genomic Encyclopedia of Archaeal and Bacterial Type Strains, Phase II (KMG-II): from individual species to whole genera.</title>
        <authorList>
            <person name="Goeker M."/>
        </authorList>
    </citation>
    <scope>NUCLEOTIDE SEQUENCE [LARGE SCALE GENOMIC DNA]</scope>
    <source>
        <strain evidence="1 2">DSM 44255</strain>
    </source>
</reference>
<evidence type="ECO:0000313" key="1">
    <source>
        <dbReference type="EMBL" id="MCP2274410.1"/>
    </source>
</evidence>
<proteinExistence type="predicted"/>
<protein>
    <submittedName>
        <fullName evidence="1">Uncharacterized protein</fullName>
    </submittedName>
</protein>
<accession>A0ABT1IP24</accession>